<keyword evidence="1" id="KW-0472">Membrane</keyword>
<feature type="transmembrane region" description="Helical" evidence="1">
    <location>
        <begin position="12"/>
        <end position="32"/>
    </location>
</feature>
<organism evidence="2 3">
    <name type="scientific">Candidatus Scatavimonas merdigallinarum</name>
    <dbReference type="NCBI Taxonomy" id="2840914"/>
    <lineage>
        <taxon>Bacteria</taxon>
        <taxon>Bacillati</taxon>
        <taxon>Bacillota</taxon>
        <taxon>Clostridia</taxon>
        <taxon>Eubacteriales</taxon>
        <taxon>Oscillospiraceae</taxon>
        <taxon>Oscillospiraceae incertae sedis</taxon>
        <taxon>Candidatus Scatavimonas</taxon>
    </lineage>
</organism>
<sequence length="136" mass="15093">MELPELNQTLIFFLAAAAGAVLGVVYDIFRFLRAMGLCSFVHTFIQDILFMSIAAVCAFFFAVAYNNGEVRVYTVAGHLCGLLAYRFTIGLLTGRLFHLFANGGKAFKHAATAACGWLRKCFFACKRALFQKNIIF</sequence>
<dbReference type="EMBL" id="DVFW01000018">
    <property type="protein sequence ID" value="HIQ80157.1"/>
    <property type="molecule type" value="Genomic_DNA"/>
</dbReference>
<comment type="caution">
    <text evidence="2">The sequence shown here is derived from an EMBL/GenBank/DDBJ whole genome shotgun (WGS) entry which is preliminary data.</text>
</comment>
<dbReference type="NCBIfam" id="TIGR02893">
    <property type="entry name" value="spore_yabQ"/>
    <property type="match status" value="1"/>
</dbReference>
<reference evidence="2" key="2">
    <citation type="journal article" date="2021" name="PeerJ">
        <title>Extensive microbial diversity within the chicken gut microbiome revealed by metagenomics and culture.</title>
        <authorList>
            <person name="Gilroy R."/>
            <person name="Ravi A."/>
            <person name="Getino M."/>
            <person name="Pursley I."/>
            <person name="Horton D.L."/>
            <person name="Alikhan N.F."/>
            <person name="Baker D."/>
            <person name="Gharbi K."/>
            <person name="Hall N."/>
            <person name="Watson M."/>
            <person name="Adriaenssens E.M."/>
            <person name="Foster-Nyarko E."/>
            <person name="Jarju S."/>
            <person name="Secka A."/>
            <person name="Antonio M."/>
            <person name="Oren A."/>
            <person name="Chaudhuri R.R."/>
            <person name="La Ragione R."/>
            <person name="Hildebrand F."/>
            <person name="Pallen M.J."/>
        </authorList>
    </citation>
    <scope>NUCLEOTIDE SEQUENCE</scope>
    <source>
        <strain evidence="2">ChiSjej1B19-3389</strain>
    </source>
</reference>
<reference evidence="2" key="1">
    <citation type="submission" date="2020-10" db="EMBL/GenBank/DDBJ databases">
        <authorList>
            <person name="Gilroy R."/>
        </authorList>
    </citation>
    <scope>NUCLEOTIDE SEQUENCE</scope>
    <source>
        <strain evidence="2">ChiSjej1B19-3389</strain>
    </source>
</reference>
<accession>A0A9D0ZGG2</accession>
<gene>
    <name evidence="2" type="ORF">IAD32_02600</name>
</gene>
<dbReference type="Pfam" id="PF09578">
    <property type="entry name" value="Spore_YabQ"/>
    <property type="match status" value="1"/>
</dbReference>
<evidence type="ECO:0000313" key="3">
    <source>
        <dbReference type="Proteomes" id="UP000886787"/>
    </source>
</evidence>
<feature type="transmembrane region" description="Helical" evidence="1">
    <location>
        <begin position="44"/>
        <end position="65"/>
    </location>
</feature>
<evidence type="ECO:0000313" key="2">
    <source>
        <dbReference type="EMBL" id="HIQ80157.1"/>
    </source>
</evidence>
<dbReference type="InterPro" id="IPR019074">
    <property type="entry name" value="YabQ"/>
</dbReference>
<dbReference type="AlphaFoldDB" id="A0A9D0ZGG2"/>
<feature type="transmembrane region" description="Helical" evidence="1">
    <location>
        <begin position="71"/>
        <end position="92"/>
    </location>
</feature>
<evidence type="ECO:0000256" key="1">
    <source>
        <dbReference type="SAM" id="Phobius"/>
    </source>
</evidence>
<protein>
    <submittedName>
        <fullName evidence="2">Spore cortex biosynthesis protein YabQ</fullName>
    </submittedName>
</protein>
<feature type="non-terminal residue" evidence="2">
    <location>
        <position position="136"/>
    </location>
</feature>
<keyword evidence="1" id="KW-1133">Transmembrane helix</keyword>
<dbReference type="Proteomes" id="UP000886787">
    <property type="component" value="Unassembled WGS sequence"/>
</dbReference>
<name>A0A9D0ZGG2_9FIRM</name>
<keyword evidence="1" id="KW-0812">Transmembrane</keyword>
<proteinExistence type="predicted"/>